<feature type="compositionally biased region" description="Basic and acidic residues" evidence="1">
    <location>
        <begin position="41"/>
        <end position="58"/>
    </location>
</feature>
<evidence type="ECO:0000256" key="1">
    <source>
        <dbReference type="SAM" id="MobiDB-lite"/>
    </source>
</evidence>
<comment type="caution">
    <text evidence="2">The sequence shown here is derived from an EMBL/GenBank/DDBJ whole genome shotgun (WGS) entry which is preliminary data.</text>
</comment>
<organism evidence="2 3">
    <name type="scientific">Paraburkholderia haematera</name>
    <dbReference type="NCBI Taxonomy" id="2793077"/>
    <lineage>
        <taxon>Bacteria</taxon>
        <taxon>Pseudomonadati</taxon>
        <taxon>Pseudomonadota</taxon>
        <taxon>Betaproteobacteria</taxon>
        <taxon>Burkholderiales</taxon>
        <taxon>Burkholderiaceae</taxon>
        <taxon>Paraburkholderia</taxon>
    </lineage>
</organism>
<evidence type="ECO:0000313" key="2">
    <source>
        <dbReference type="EMBL" id="CAE6720888.1"/>
    </source>
</evidence>
<reference evidence="2 3" key="1">
    <citation type="submission" date="2021-02" db="EMBL/GenBank/DDBJ databases">
        <authorList>
            <person name="Vanwijnsberghe S."/>
        </authorList>
    </citation>
    <scope>NUCLEOTIDE SEQUENCE [LARGE SCALE GENOMIC DNA]</scope>
    <source>
        <strain evidence="2 3">LMG 31837</strain>
    </source>
</reference>
<dbReference type="Proteomes" id="UP000672526">
    <property type="component" value="Unassembled WGS sequence"/>
</dbReference>
<feature type="region of interest" description="Disordered" evidence="1">
    <location>
        <begin position="35"/>
        <end position="71"/>
    </location>
</feature>
<name>A0ABM8QXA3_9BURK</name>
<dbReference type="EMBL" id="CAJNBK010000003">
    <property type="protein sequence ID" value="CAE6720888.1"/>
    <property type="molecule type" value="Genomic_DNA"/>
</dbReference>
<sequence>MRLIGPRLISLSVSELRGDEAEDSGTPDVIIVRARSGSMKNEMRGQREKIGLGQDGKRQGVRRSQQNGRER</sequence>
<keyword evidence="3" id="KW-1185">Reference proteome</keyword>
<feature type="compositionally biased region" description="Polar residues" evidence="1">
    <location>
        <begin position="62"/>
        <end position="71"/>
    </location>
</feature>
<evidence type="ECO:0000313" key="3">
    <source>
        <dbReference type="Proteomes" id="UP000672526"/>
    </source>
</evidence>
<accession>A0ABM8QXA3</accession>
<gene>
    <name evidence="2" type="ORF">R69888_01593</name>
</gene>
<proteinExistence type="predicted"/>
<protein>
    <submittedName>
        <fullName evidence="2">Uncharacterized protein</fullName>
    </submittedName>
</protein>